<name>A0A504YC10_FASGI</name>
<evidence type="ECO:0000313" key="2">
    <source>
        <dbReference type="EMBL" id="TPP57805.1"/>
    </source>
</evidence>
<dbReference type="Proteomes" id="UP000316759">
    <property type="component" value="Unassembled WGS sequence"/>
</dbReference>
<evidence type="ECO:0000256" key="1">
    <source>
        <dbReference type="SAM" id="MobiDB-lite"/>
    </source>
</evidence>
<dbReference type="EMBL" id="SUNJ01012731">
    <property type="protein sequence ID" value="TPP57805.1"/>
    <property type="molecule type" value="Genomic_DNA"/>
</dbReference>
<reference evidence="2 3" key="1">
    <citation type="submission" date="2019-04" db="EMBL/GenBank/DDBJ databases">
        <title>Annotation for the trematode Fasciola gigantica.</title>
        <authorList>
            <person name="Choi Y.-J."/>
        </authorList>
    </citation>
    <scope>NUCLEOTIDE SEQUENCE [LARGE SCALE GENOMIC DNA]</scope>
    <source>
        <strain evidence="2">Uganda_cow_1</strain>
    </source>
</reference>
<keyword evidence="3" id="KW-1185">Reference proteome</keyword>
<comment type="caution">
    <text evidence="2">The sequence shown here is derived from an EMBL/GenBank/DDBJ whole genome shotgun (WGS) entry which is preliminary data.</text>
</comment>
<feature type="region of interest" description="Disordered" evidence="1">
    <location>
        <begin position="1351"/>
        <end position="1370"/>
    </location>
</feature>
<evidence type="ECO:0000313" key="3">
    <source>
        <dbReference type="Proteomes" id="UP000316759"/>
    </source>
</evidence>
<gene>
    <name evidence="2" type="ORF">FGIG_03113</name>
</gene>
<accession>A0A504YC10</accession>
<organism evidence="2 3">
    <name type="scientific">Fasciola gigantica</name>
    <name type="common">Giant liver fluke</name>
    <dbReference type="NCBI Taxonomy" id="46835"/>
    <lineage>
        <taxon>Eukaryota</taxon>
        <taxon>Metazoa</taxon>
        <taxon>Spiralia</taxon>
        <taxon>Lophotrochozoa</taxon>
        <taxon>Platyhelminthes</taxon>
        <taxon>Trematoda</taxon>
        <taxon>Digenea</taxon>
        <taxon>Plagiorchiida</taxon>
        <taxon>Echinostomata</taxon>
        <taxon>Echinostomatoidea</taxon>
        <taxon>Fasciolidae</taxon>
        <taxon>Fasciola</taxon>
    </lineage>
</organism>
<proteinExistence type="predicted"/>
<protein>
    <submittedName>
        <fullName evidence="2">Uncharacterized protein</fullName>
    </submittedName>
</protein>
<sequence length="1479" mass="167494">YSLNLPDDLKEAAAIERRGLRNIIKKTIRFSKKQRCLLTPIRKKTNEDVDKRDKSEDGMPVLETMDTQNDSDVTQREIGILRFPNLTLSDGKLVGALIKDSDESFDAFNRFSAWMVDETKRWSYRDADNCHWEVSIRLQSPEASYNDLAPVELDEAPEHSIRLNSCEPTGVATVANIKQLTKRRMPYDQGEIDTDPATKEWTRGLDCGATCVDHHGVSSTSDFERIYLDEDEKTRSGRSATLTILSRKPDVARKPAPSGNHQTKRVIYPFTFRTADKRRTRIMIPNRHWAEELAHDEFHMANGNFIHLMVAELFAFQEVQQCSANFEVPPVLGVTPKSPEEVVPTKWKSNETVLNLIDRAIVVGSEQLSQTKMQTSSQLLSASLFTGSMESEYEDTNDPVDVSDHQAISPCEVIEAEERIVPVVCVPNKESRHCGDNSDSDVTHASQTSALLIAHALKKRLHTQIQSSQTVTLGDSDKTPKCKPVHQEKDIHKLLAYFALSRSTKTNSTNSVWLPRCISEILRCQEVGQLPISLTKTLLPLIYMLSEYDQAHMSMQCRELVDAVTLCAQAHQSLLPEQGAVEKETFPNLATEEPQKPCSSDRIWLPRCFSEMLQPQEVEQLQKSLNEIIHSVGSTHEVHSNQQCKELLDTGNLCAQVHHSSMAEQELNGEKKSPSIVTKEVQEPCSSDRIWLPRCFSEMLQPQEVEQLQKSLNEIIHSVGSTHEMHPIQLCEEIVDVVKSCAQGRHTSLTECGLIDNEITPSILNQEMSRSSDRIWLPRCFSEMLQPQEVEQLQKSLNEIIHSVGSTHEVQEPCSSDRIWLPRCFSEMLQPQEVEQLQKSLNEIIHSVGSTHEESHEMHPCHQCKGLAELIILCAEAHRLSSTDHGLRSEEACPSVLTQKINHDQRIKRLTDAVEQCIHSRLSFAEKNTISERRPSNANPVELSAEDQAESEVNIVMSPEISMTSEQRQKWNGGDALNLPNTPEVKQTKYLFEPHELTLCRTASLEAQKGSVAPECKSPLWFPQYIDHSVGDFTNKDTDTYRYLEKHLTAEETRYIDSSRVFTPLCSPKVDFMRPLFELRELSLNKSTLFNPEFNKSSEQLLPTSSIFQHIDSAMDVEADDNLRCPRRSEHQSTVTGSMSFMDLPQDHYAHCEMDTHSLCNPQQSASESLVDRLESTGSLEIQKNQSPTLLMPSLYVTAADKPSKPFKRLISSPEGDLILREPRRRSHSTWLIRTRKEEQVAIRSTKLIWEEYKKRFPSSPRKQSLSLWILNFEEPVLQQEILNEPKPKPRPMSVDTYKAAVSITKNHQNRWNVQEINPVTIDMTKPPKSKVLFEPSSYVTYDSTTASSSQLHESVSVPESEFSTPIPNAPTLDLRSASDLSAYKSIPMGLILVRTEPNLKKTILIDRLYQFTRQTGKQCDVRIITFSDCGLHVVCLSAGTKNLQEIQSQSMSDTYEVPSDQGTNRTRLAVSTILVPEP</sequence>
<feature type="non-terminal residue" evidence="2">
    <location>
        <position position="1"/>
    </location>
</feature>